<dbReference type="EMBL" id="KV878127">
    <property type="protein sequence ID" value="OJI99758.1"/>
    <property type="molecule type" value="Genomic_DNA"/>
</dbReference>
<protein>
    <submittedName>
        <fullName evidence="1">Uncharacterized protein</fullName>
    </submittedName>
</protein>
<gene>
    <name evidence="1" type="ORF">ASPVEDRAFT_39132</name>
</gene>
<reference evidence="2" key="1">
    <citation type="journal article" date="2017" name="Genome Biol.">
        <title>Comparative genomics reveals high biological diversity and specific adaptations in the industrially and medically important fungal genus Aspergillus.</title>
        <authorList>
            <person name="de Vries R.P."/>
            <person name="Riley R."/>
            <person name="Wiebenga A."/>
            <person name="Aguilar-Osorio G."/>
            <person name="Amillis S."/>
            <person name="Uchima C.A."/>
            <person name="Anderluh G."/>
            <person name="Asadollahi M."/>
            <person name="Askin M."/>
            <person name="Barry K."/>
            <person name="Battaglia E."/>
            <person name="Bayram O."/>
            <person name="Benocci T."/>
            <person name="Braus-Stromeyer S.A."/>
            <person name="Caldana C."/>
            <person name="Canovas D."/>
            <person name="Cerqueira G.C."/>
            <person name="Chen F."/>
            <person name="Chen W."/>
            <person name="Choi C."/>
            <person name="Clum A."/>
            <person name="Dos Santos R.A."/>
            <person name="Damasio A.R."/>
            <person name="Diallinas G."/>
            <person name="Emri T."/>
            <person name="Fekete E."/>
            <person name="Flipphi M."/>
            <person name="Freyberg S."/>
            <person name="Gallo A."/>
            <person name="Gournas C."/>
            <person name="Habgood R."/>
            <person name="Hainaut M."/>
            <person name="Harispe M.L."/>
            <person name="Henrissat B."/>
            <person name="Hilden K.S."/>
            <person name="Hope R."/>
            <person name="Hossain A."/>
            <person name="Karabika E."/>
            <person name="Karaffa L."/>
            <person name="Karanyi Z."/>
            <person name="Krasevec N."/>
            <person name="Kuo A."/>
            <person name="Kusch H."/>
            <person name="LaButti K."/>
            <person name="Lagendijk E.L."/>
            <person name="Lapidus A."/>
            <person name="Levasseur A."/>
            <person name="Lindquist E."/>
            <person name="Lipzen A."/>
            <person name="Logrieco A.F."/>
            <person name="MacCabe A."/>
            <person name="Maekelae M.R."/>
            <person name="Malavazi I."/>
            <person name="Melin P."/>
            <person name="Meyer V."/>
            <person name="Mielnichuk N."/>
            <person name="Miskei M."/>
            <person name="Molnar A.P."/>
            <person name="Mule G."/>
            <person name="Ngan C.Y."/>
            <person name="Orejas M."/>
            <person name="Orosz E."/>
            <person name="Ouedraogo J.P."/>
            <person name="Overkamp K.M."/>
            <person name="Park H.-S."/>
            <person name="Perrone G."/>
            <person name="Piumi F."/>
            <person name="Punt P.J."/>
            <person name="Ram A.F."/>
            <person name="Ramon A."/>
            <person name="Rauscher S."/>
            <person name="Record E."/>
            <person name="Riano-Pachon D.M."/>
            <person name="Robert V."/>
            <person name="Roehrig J."/>
            <person name="Ruller R."/>
            <person name="Salamov A."/>
            <person name="Salih N.S."/>
            <person name="Samson R.A."/>
            <person name="Sandor E."/>
            <person name="Sanguinetti M."/>
            <person name="Schuetze T."/>
            <person name="Sepcic K."/>
            <person name="Shelest E."/>
            <person name="Sherlock G."/>
            <person name="Sophianopoulou V."/>
            <person name="Squina F.M."/>
            <person name="Sun H."/>
            <person name="Susca A."/>
            <person name="Todd R.B."/>
            <person name="Tsang A."/>
            <person name="Unkles S.E."/>
            <person name="van de Wiele N."/>
            <person name="van Rossen-Uffink D."/>
            <person name="Oliveira J.V."/>
            <person name="Vesth T.C."/>
            <person name="Visser J."/>
            <person name="Yu J.-H."/>
            <person name="Zhou M."/>
            <person name="Andersen M.R."/>
            <person name="Archer D.B."/>
            <person name="Baker S.E."/>
            <person name="Benoit I."/>
            <person name="Brakhage A.A."/>
            <person name="Braus G.H."/>
            <person name="Fischer R."/>
            <person name="Frisvad J.C."/>
            <person name="Goldman G.H."/>
            <person name="Houbraken J."/>
            <person name="Oakley B."/>
            <person name="Pocsi I."/>
            <person name="Scazzocchio C."/>
            <person name="Seiboth B."/>
            <person name="vanKuyk P.A."/>
            <person name="Wortman J."/>
            <person name="Dyer P.S."/>
            <person name="Grigoriev I.V."/>
        </authorList>
    </citation>
    <scope>NUCLEOTIDE SEQUENCE [LARGE SCALE GENOMIC DNA]</scope>
    <source>
        <strain evidence="2">CBS 583.65</strain>
    </source>
</reference>
<keyword evidence="2" id="KW-1185">Reference proteome</keyword>
<organism evidence="1 2">
    <name type="scientific">Aspergillus versicolor CBS 583.65</name>
    <dbReference type="NCBI Taxonomy" id="1036611"/>
    <lineage>
        <taxon>Eukaryota</taxon>
        <taxon>Fungi</taxon>
        <taxon>Dikarya</taxon>
        <taxon>Ascomycota</taxon>
        <taxon>Pezizomycotina</taxon>
        <taxon>Eurotiomycetes</taxon>
        <taxon>Eurotiomycetidae</taxon>
        <taxon>Eurotiales</taxon>
        <taxon>Aspergillaceae</taxon>
        <taxon>Aspergillus</taxon>
        <taxon>Aspergillus subgen. Nidulantes</taxon>
    </lineage>
</organism>
<dbReference type="VEuPathDB" id="FungiDB:ASPVEDRAFT_39132"/>
<evidence type="ECO:0000313" key="1">
    <source>
        <dbReference type="EMBL" id="OJI99758.1"/>
    </source>
</evidence>
<evidence type="ECO:0000313" key="2">
    <source>
        <dbReference type="Proteomes" id="UP000184073"/>
    </source>
</evidence>
<dbReference type="AlphaFoldDB" id="A0A1L9PE49"/>
<proteinExistence type="predicted"/>
<accession>A0A1L9PE49</accession>
<name>A0A1L9PE49_ASPVE</name>
<dbReference type="Proteomes" id="UP000184073">
    <property type="component" value="Unassembled WGS sequence"/>
</dbReference>
<dbReference type="GeneID" id="63727360"/>
<sequence>MPLVLTLCLTQNSQPCVKPVNSLGVCRFAVSLCQSSSPDPWSCTHQPRIRQEDRHEREVIISSNRVGRARKREPVELVLLFRTWTCSCLSACQATLWSRQISTILASRRRRRE</sequence>
<dbReference type="RefSeq" id="XP_040665521.1">
    <property type="nucleotide sequence ID" value="XM_040811849.1"/>
</dbReference>